<dbReference type="SUPFAM" id="SSF69336">
    <property type="entry name" value="Alpha subunit of glutamate synthase, C-terminal domain"/>
    <property type="match status" value="1"/>
</dbReference>
<feature type="domain" description="Glutamine amidotransferase type-2" evidence="16">
    <location>
        <begin position="20"/>
        <end position="414"/>
    </location>
</feature>
<protein>
    <submittedName>
        <fullName evidence="17">Glutamate synthase large subunit</fullName>
        <ecNumber evidence="17">1.4.1.13</ecNumber>
    </submittedName>
</protein>
<dbReference type="CDD" id="cd00713">
    <property type="entry name" value="GltS"/>
    <property type="match status" value="1"/>
</dbReference>
<dbReference type="InterPro" id="IPR002932">
    <property type="entry name" value="Glu_synthdom"/>
</dbReference>
<evidence type="ECO:0000256" key="13">
    <source>
        <dbReference type="ARBA" id="ARBA00023291"/>
    </source>
</evidence>
<evidence type="ECO:0000256" key="2">
    <source>
        <dbReference type="ARBA" id="ARBA00001927"/>
    </source>
</evidence>
<evidence type="ECO:0000259" key="16">
    <source>
        <dbReference type="PROSITE" id="PS51278"/>
    </source>
</evidence>
<evidence type="ECO:0000256" key="14">
    <source>
        <dbReference type="ARBA" id="ARBA00029440"/>
    </source>
</evidence>
<evidence type="ECO:0000256" key="11">
    <source>
        <dbReference type="ARBA" id="ARBA00023014"/>
    </source>
</evidence>
<evidence type="ECO:0000256" key="10">
    <source>
        <dbReference type="ARBA" id="ARBA00023004"/>
    </source>
</evidence>
<evidence type="ECO:0000313" key="18">
    <source>
        <dbReference type="Proteomes" id="UP000315995"/>
    </source>
</evidence>
<evidence type="ECO:0000256" key="3">
    <source>
        <dbReference type="ARBA" id="ARBA00009716"/>
    </source>
</evidence>
<reference evidence="17 18" key="1">
    <citation type="submission" date="2019-06" db="EMBL/GenBank/DDBJ databases">
        <title>Persicimonas caeni gen. nov., sp. nov., a predatory bacterium isolated from solar saltern.</title>
        <authorList>
            <person name="Wang S."/>
        </authorList>
    </citation>
    <scope>NUCLEOTIDE SEQUENCE [LARGE SCALE GENOMIC DNA]</scope>
    <source>
        <strain evidence="17 18">YN101</strain>
    </source>
</reference>
<dbReference type="InterPro" id="IPR050711">
    <property type="entry name" value="ET-N_metabolism_enzyme"/>
</dbReference>
<dbReference type="Proteomes" id="UP000315995">
    <property type="component" value="Chromosome"/>
</dbReference>
<name>A0A4Y6PZF7_PERCE</name>
<dbReference type="RefSeq" id="WP_141200165.1">
    <property type="nucleotide sequence ID" value="NZ_CP041186.1"/>
</dbReference>
<comment type="cofactor">
    <cofactor evidence="1">
        <name>FMN</name>
        <dbReference type="ChEBI" id="CHEBI:58210"/>
    </cofactor>
</comment>
<dbReference type="PANTHER" id="PTHR11938:SF133">
    <property type="entry name" value="GLUTAMATE SYNTHASE (NADH)"/>
    <property type="match status" value="1"/>
</dbReference>
<evidence type="ECO:0000256" key="4">
    <source>
        <dbReference type="ARBA" id="ARBA00022605"/>
    </source>
</evidence>
<dbReference type="GO" id="GO:0019676">
    <property type="term" value="P:ammonia assimilation cycle"/>
    <property type="evidence" value="ECO:0007669"/>
    <property type="project" value="TreeGrafter"/>
</dbReference>
<evidence type="ECO:0000256" key="9">
    <source>
        <dbReference type="ARBA" id="ARBA00023002"/>
    </source>
</evidence>
<keyword evidence="12" id="KW-0314">Glutamate biosynthesis</keyword>
<dbReference type="InterPro" id="IPR013785">
    <property type="entry name" value="Aldolase_TIM"/>
</dbReference>
<dbReference type="GO" id="GO:0051538">
    <property type="term" value="F:3 iron, 4 sulfur cluster binding"/>
    <property type="evidence" value="ECO:0007669"/>
    <property type="project" value="UniProtKB-KW"/>
</dbReference>
<sequence>MAGSSRPQSLYESRFEHDACGVGFIANIDGSADHKTIADALRALARLKHRGAIDADQKTGDGTGVQFQVPHEFFRSEYERLTGDEVDEGELIGVGNVFLPRENTAQARRIVEHVLRRRGYAFAWREVPIEREVLGEKALATMPQIVQVIVRGGEHTDEPLDFDRRLYVMRKEVEQRASVADIDATYFVSFSCRRLVYKGLTVADALAEFYPDLRNEAFVSAYCIFHQRYSTNTFPTWSLAQPFDMLGHNGEINTILGNGNGTRLREGDLSSPIWGNEIEYLTPILDQNQSDSAQLDNVLELLTLSGRSILHAVEMLIPAAWEAMPDVDPDLKAFYEYHACINEPWDGPAAVVFSDGDIVGAKLDRNGLRPARYKVTKDGRMIVSSEVGVLDIPGSELAQQGRLGPGDMIAVDLGRQTVLENQDIEQMLSSQAPYGEWVDEHLERVDYAPFDAAHIIRESKPEDLVERQLCFGYSAEEAKFLFEPMTGEAKDPVHSMGDDTPLAVLSRLPRLLSTYFKQRFAQVTNPPIDPIREKLVMSLGVNLGKRRNWLAEMPEHADQIVLAGPVVTQVDLDAMREKAEAHVIDALFDVDKGSEALLPALNEVCRKAEAAVDAGATMLILSDRSVGPGRAPIPMLLAVGAVNSHLLRQGKRLHTSLIAESGEPREVHHFATLIGYGASAVHPYLAFETIVHEIADEDATEEHLAGMLENYREAIHKGLLKIMSKMGISVLGSYRGAQIFEAIGINGRVIDYCFPNTPSQIGGIGFEEIAKEALVRHGEAYPDEGEASVQDLGYFRFRRSGEEHGWSPKMLRAMAGFQRQATWDNYKKFAEESDNRPPIALRDLMEFSSDRKPVPLDEVESKESIRTRFTTAAMSLGSLSPEVHEAIAIAMNRIGGKSNTGEGGEDPKRYEPSEDGDSADAYIKQVASGRFGVTPEYLRRARELEIKMAQGSKPGEGGQLPGHKVTKYIATLRHSTPGVSLISPPPHHDIYSIEDLAQLIYDLKQINPEAEVVVKLVAEAGVGTIAAGVAKAYADVIQISGHDGGTGASPLSSIKNAGGPWELGLAETQQVLRLNGLRERVKLRTDGGLKTGKDIVKAAMLGAEEFNFGTAALIAIGCKYVRQCHLDTCPVGIATQREELRERFKGSPEQVIDYFNGVAEDVRHVLAALGFRTLDELVGRTDLLRQTTVEGHPKANLVDLSRLLRDPAPDAARRRTWERNVRPAPSLNDQILEDVGEAAKNGEKVEKTYRITNVSRTVGARLAGHIAESHGNTGLPEGTVDLTFNGAAGQSFGAFNIAGVRLRLVGEANDYVGKGLGGGEVIVRPPDDAPGHPTDVVAGNTCLYGATGGRAFIRGSAGERFAVRNSGGEAVVEGVGDHCCEYMTQGAIVVLGQTGKNFGAGMTGGLAYVFDPKATFVGKFNSEFVDVARMGDEDAKHVRALVERHAEVTDSPVARDILADWDEERGHFWKVIPHETAKLEDLYEEGEDLVSTGS</sequence>
<dbReference type="InterPro" id="IPR036485">
    <property type="entry name" value="Glu_synth_asu_C_sf"/>
</dbReference>
<comment type="cofactor">
    <cofactor evidence="2">
        <name>[3Fe-4S] cluster</name>
        <dbReference type="ChEBI" id="CHEBI:21137"/>
    </cofactor>
</comment>
<dbReference type="GO" id="GO:0004355">
    <property type="term" value="F:glutamate synthase (NADPH) activity"/>
    <property type="evidence" value="ECO:0007669"/>
    <property type="project" value="UniProtKB-EC"/>
</dbReference>
<dbReference type="Gene3D" id="3.60.20.10">
    <property type="entry name" value="Glutamine Phosphoribosylpyrophosphate, subunit 1, domain 1"/>
    <property type="match status" value="1"/>
</dbReference>
<keyword evidence="7" id="KW-0479">Metal-binding</keyword>
<dbReference type="SUPFAM" id="SSF51395">
    <property type="entry name" value="FMN-linked oxidoreductases"/>
    <property type="match status" value="1"/>
</dbReference>
<dbReference type="CDD" id="cd02808">
    <property type="entry name" value="GltS_FMN"/>
    <property type="match status" value="1"/>
</dbReference>
<dbReference type="CDD" id="cd00982">
    <property type="entry name" value="gltB_C"/>
    <property type="match status" value="1"/>
</dbReference>
<keyword evidence="8" id="KW-0315">Glutamine amidotransferase</keyword>
<comment type="similarity">
    <text evidence="3">Belongs to the glutamate synthase family.</text>
</comment>
<evidence type="ECO:0000256" key="8">
    <source>
        <dbReference type="ARBA" id="ARBA00022962"/>
    </source>
</evidence>
<gene>
    <name evidence="17" type="primary">gltB</name>
    <name evidence="17" type="ORF">FIV42_24085</name>
</gene>
<evidence type="ECO:0000256" key="1">
    <source>
        <dbReference type="ARBA" id="ARBA00001917"/>
    </source>
</evidence>
<dbReference type="Pfam" id="PF00310">
    <property type="entry name" value="GATase_2"/>
    <property type="match status" value="1"/>
</dbReference>
<dbReference type="FunFam" id="3.60.20.10:FF:000001">
    <property type="entry name" value="Glutamate synthase, large subunit"/>
    <property type="match status" value="1"/>
</dbReference>
<organism evidence="17 18">
    <name type="scientific">Persicimonas caeni</name>
    <dbReference type="NCBI Taxonomy" id="2292766"/>
    <lineage>
        <taxon>Bacteria</taxon>
        <taxon>Deltaproteobacteria</taxon>
        <taxon>Bradymonadales</taxon>
        <taxon>Bradymonadaceae</taxon>
        <taxon>Persicimonas</taxon>
    </lineage>
</organism>
<dbReference type="GO" id="GO:0006537">
    <property type="term" value="P:glutamate biosynthetic process"/>
    <property type="evidence" value="ECO:0007669"/>
    <property type="project" value="UniProtKB-KW"/>
</dbReference>
<keyword evidence="6" id="KW-0288">FMN</keyword>
<dbReference type="PANTHER" id="PTHR11938">
    <property type="entry name" value="FAD NADPH DEHYDROGENASE/OXIDOREDUCTASE"/>
    <property type="match status" value="1"/>
</dbReference>
<dbReference type="Gene3D" id="3.20.20.70">
    <property type="entry name" value="Aldolase class I"/>
    <property type="match status" value="2"/>
</dbReference>
<dbReference type="InterPro" id="IPR017932">
    <property type="entry name" value="GATase_2_dom"/>
</dbReference>
<dbReference type="InterPro" id="IPR002489">
    <property type="entry name" value="Glu_synth_asu_C"/>
</dbReference>
<evidence type="ECO:0000256" key="6">
    <source>
        <dbReference type="ARBA" id="ARBA00022643"/>
    </source>
</evidence>
<dbReference type="SUPFAM" id="SSF56235">
    <property type="entry name" value="N-terminal nucleophile aminohydrolases (Ntn hydrolases)"/>
    <property type="match status" value="1"/>
</dbReference>
<dbReference type="Pfam" id="PF01493">
    <property type="entry name" value="GXGXG"/>
    <property type="match status" value="1"/>
</dbReference>
<keyword evidence="13" id="KW-0003">3Fe-4S</keyword>
<dbReference type="Gene3D" id="2.160.20.60">
    <property type="entry name" value="Glutamate synthase, alpha subunit, C-terminal domain"/>
    <property type="match status" value="1"/>
</dbReference>
<dbReference type="NCBIfam" id="NF008730">
    <property type="entry name" value="PRK11750.1"/>
    <property type="match status" value="1"/>
</dbReference>
<keyword evidence="5" id="KW-0285">Flavoprotein</keyword>
<dbReference type="EMBL" id="CP041186">
    <property type="protein sequence ID" value="QDG53711.1"/>
    <property type="molecule type" value="Genomic_DNA"/>
</dbReference>
<keyword evidence="18" id="KW-1185">Reference proteome</keyword>
<accession>A0A4Y6PZF7</accession>
<keyword evidence="10" id="KW-0408">Iron</keyword>
<dbReference type="InterPro" id="IPR006982">
    <property type="entry name" value="Glu_synth_centr_N"/>
</dbReference>
<evidence type="ECO:0000256" key="15">
    <source>
        <dbReference type="SAM" id="MobiDB-lite"/>
    </source>
</evidence>
<keyword evidence="4" id="KW-0028">Amino-acid biosynthesis</keyword>
<evidence type="ECO:0000313" key="17">
    <source>
        <dbReference type="EMBL" id="QDG53711.1"/>
    </source>
</evidence>
<dbReference type="OrthoDB" id="9758182at2"/>
<dbReference type="Pfam" id="PF01645">
    <property type="entry name" value="Glu_synthase"/>
    <property type="match status" value="1"/>
</dbReference>
<dbReference type="InterPro" id="IPR029055">
    <property type="entry name" value="Ntn_hydrolases_N"/>
</dbReference>
<accession>A0A5B8YAB8</accession>
<evidence type="ECO:0000256" key="7">
    <source>
        <dbReference type="ARBA" id="ARBA00022723"/>
    </source>
</evidence>
<dbReference type="Pfam" id="PF04898">
    <property type="entry name" value="Glu_syn_central"/>
    <property type="match status" value="1"/>
</dbReference>
<keyword evidence="9 17" id="KW-0560">Oxidoreductase</keyword>
<evidence type="ECO:0000256" key="12">
    <source>
        <dbReference type="ARBA" id="ARBA00023164"/>
    </source>
</evidence>
<dbReference type="PROSITE" id="PS51278">
    <property type="entry name" value="GATASE_TYPE_2"/>
    <property type="match status" value="1"/>
</dbReference>
<evidence type="ECO:0000256" key="5">
    <source>
        <dbReference type="ARBA" id="ARBA00022630"/>
    </source>
</evidence>
<keyword evidence="11" id="KW-0411">Iron-sulfur</keyword>
<feature type="region of interest" description="Disordered" evidence="15">
    <location>
        <begin position="894"/>
        <end position="916"/>
    </location>
</feature>
<proteinExistence type="inferred from homology"/>
<dbReference type="GO" id="GO:0046872">
    <property type="term" value="F:metal ion binding"/>
    <property type="evidence" value="ECO:0007669"/>
    <property type="project" value="UniProtKB-KW"/>
</dbReference>
<dbReference type="EC" id="1.4.1.13" evidence="17"/>
<comment type="pathway">
    <text evidence="14">Amino-acid biosynthesis.</text>
</comment>